<dbReference type="OrthoDB" id="18982at2759"/>
<dbReference type="GO" id="GO:0034727">
    <property type="term" value="P:piecemeal microautophagy of the nucleus"/>
    <property type="evidence" value="ECO:0007669"/>
    <property type="project" value="TreeGrafter"/>
</dbReference>
<protein>
    <recommendedName>
        <fullName evidence="4">Autophagy-related protein 2</fullName>
    </recommendedName>
</protein>
<feature type="region of interest" description="Disordered" evidence="12">
    <location>
        <begin position="845"/>
        <end position="871"/>
    </location>
</feature>
<keyword evidence="5" id="KW-0813">Transport</keyword>
<keyword evidence="6" id="KW-0256">Endoplasmic reticulum</keyword>
<comment type="subcellular location">
    <subcellularLocation>
        <location evidence="1">Endoplasmic reticulum membrane</location>
        <topology evidence="1">Peripheral membrane protein</topology>
    </subcellularLocation>
    <subcellularLocation>
        <location evidence="2">Preautophagosomal structure membrane</location>
        <topology evidence="2">Peripheral membrane protein</topology>
    </subcellularLocation>
</comment>
<evidence type="ECO:0000313" key="14">
    <source>
        <dbReference type="RefSeq" id="XP_025831921.1"/>
    </source>
</evidence>
<dbReference type="InParanoid" id="A0A7F5R7H4"/>
<evidence type="ECO:0000313" key="13">
    <source>
        <dbReference type="Proteomes" id="UP000192223"/>
    </source>
</evidence>
<dbReference type="GO" id="GO:0006869">
    <property type="term" value="P:lipid transport"/>
    <property type="evidence" value="ECO:0007669"/>
    <property type="project" value="UniProtKB-KW"/>
</dbReference>
<reference evidence="14" key="1">
    <citation type="submission" date="2025-08" db="UniProtKB">
        <authorList>
            <consortium name="RefSeq"/>
        </authorList>
    </citation>
    <scope>IDENTIFICATION</scope>
    <source>
        <tissue evidence="14">Entire body</tissue>
    </source>
</reference>
<dbReference type="GO" id="GO:0061908">
    <property type="term" value="C:phagophore"/>
    <property type="evidence" value="ECO:0007669"/>
    <property type="project" value="TreeGrafter"/>
</dbReference>
<evidence type="ECO:0000256" key="5">
    <source>
        <dbReference type="ARBA" id="ARBA00022448"/>
    </source>
</evidence>
<evidence type="ECO:0000256" key="11">
    <source>
        <dbReference type="ARBA" id="ARBA00024615"/>
    </source>
</evidence>
<evidence type="ECO:0000256" key="4">
    <source>
        <dbReference type="ARBA" id="ARBA00018070"/>
    </source>
</evidence>
<dbReference type="GO" id="GO:0061723">
    <property type="term" value="P:glycophagy"/>
    <property type="evidence" value="ECO:0007669"/>
    <property type="project" value="TreeGrafter"/>
</dbReference>
<evidence type="ECO:0000256" key="9">
    <source>
        <dbReference type="ARBA" id="ARBA00023136"/>
    </source>
</evidence>
<feature type="compositionally biased region" description="Polar residues" evidence="12">
    <location>
        <begin position="845"/>
        <end position="855"/>
    </location>
</feature>
<comment type="catalytic activity">
    <reaction evidence="10">
        <text>a 1,2-diacyl-sn-glycero-3-phospho-L-serine(in) = a 1,2-diacyl-sn-glycero-3-phospho-L-serine(out)</text>
        <dbReference type="Rhea" id="RHEA:38663"/>
        <dbReference type="ChEBI" id="CHEBI:57262"/>
    </reaction>
</comment>
<proteinExistence type="inferred from homology"/>
<feature type="compositionally biased region" description="Polar residues" evidence="12">
    <location>
        <begin position="1694"/>
        <end position="1712"/>
    </location>
</feature>
<evidence type="ECO:0000256" key="1">
    <source>
        <dbReference type="ARBA" id="ARBA00004406"/>
    </source>
</evidence>
<dbReference type="GO" id="GO:0005789">
    <property type="term" value="C:endoplasmic reticulum membrane"/>
    <property type="evidence" value="ECO:0007669"/>
    <property type="project" value="UniProtKB-SubCell"/>
</dbReference>
<evidence type="ECO:0000256" key="6">
    <source>
        <dbReference type="ARBA" id="ARBA00022824"/>
    </source>
</evidence>
<keyword evidence="8" id="KW-0445">Lipid transport</keyword>
<feature type="compositionally biased region" description="Basic and acidic residues" evidence="12">
    <location>
        <begin position="857"/>
        <end position="871"/>
    </location>
</feature>
<dbReference type="GO" id="GO:0034045">
    <property type="term" value="C:phagophore assembly site membrane"/>
    <property type="evidence" value="ECO:0007669"/>
    <property type="project" value="UniProtKB-SubCell"/>
</dbReference>
<dbReference type="GO" id="GO:0043495">
    <property type="term" value="F:protein-membrane adaptor activity"/>
    <property type="evidence" value="ECO:0007669"/>
    <property type="project" value="TreeGrafter"/>
</dbReference>
<dbReference type="PANTHER" id="PTHR13190:SF1">
    <property type="entry name" value="AUTOPHAGY-RELATED 2, ISOFORM A"/>
    <property type="match status" value="1"/>
</dbReference>
<evidence type="ECO:0000256" key="7">
    <source>
        <dbReference type="ARBA" id="ARBA00023006"/>
    </source>
</evidence>
<dbReference type="RefSeq" id="XP_025831921.1">
    <property type="nucleotide sequence ID" value="XM_025976136.1"/>
</dbReference>
<organism evidence="13 14">
    <name type="scientific">Agrilus planipennis</name>
    <name type="common">Emerald ash borer</name>
    <name type="synonym">Agrilus marcopoli</name>
    <dbReference type="NCBI Taxonomy" id="224129"/>
    <lineage>
        <taxon>Eukaryota</taxon>
        <taxon>Metazoa</taxon>
        <taxon>Ecdysozoa</taxon>
        <taxon>Arthropoda</taxon>
        <taxon>Hexapoda</taxon>
        <taxon>Insecta</taxon>
        <taxon>Pterygota</taxon>
        <taxon>Neoptera</taxon>
        <taxon>Endopterygota</taxon>
        <taxon>Coleoptera</taxon>
        <taxon>Polyphaga</taxon>
        <taxon>Elateriformia</taxon>
        <taxon>Buprestoidea</taxon>
        <taxon>Buprestidae</taxon>
        <taxon>Agrilinae</taxon>
        <taxon>Agrilus</taxon>
    </lineage>
</organism>
<dbReference type="GO" id="GO:0000045">
    <property type="term" value="P:autophagosome assembly"/>
    <property type="evidence" value="ECO:0007669"/>
    <property type="project" value="TreeGrafter"/>
</dbReference>
<sequence>MPWYFPESIKKRVCVYLLQRYLGQFFEEKLTLEQLSVDLYNGTGSVSKISLDVQALNELGEKQNWPLEFVDGYLDELFVSVPWASLLKDPSFIEVRGLKLTLQPKQRNESATSMFESMWSSMTNSMQLAEECFKQENVNLSDSQPLEVIERFAQTIDSILSRVRVKFIDTVIQIEHVPKESQTGVALQINIQNMEYTDEAGNDPPVEEMTDPAIKEHKTYIVSSFTIKNFYLEGVTLSTVEYPSKARTFSRSVVQQSQIFEDSGNSDPLEAVLNDNHADTKDKNSSASVGNDERHVILFGKLSGRQEIKVRLKQSESINGPKVSMEINVGSFTTFLSPRQVHVLLEFANGLASPDSEDTSNVTSKQKCSEKPMNEMDFKIIEQELQQQLHPLAHLQSAGLPGTQGWSAAPDESDNDENFLPMKISTAGVMCDSSTSFGSNSMESSTNTSIASSFTDPSSRTKRRVNNIETDPSAEISHFQIRLASFAMVLLHEDILALPVGVDQILAPSSVQQMQNTAESFFRNLGLFAINGYGNKDFQNAKGTFEKACKFNHLRIIAAPIQIEGDEKTTLSTFSISGKLIVAKLEFLECLYEKDDVEYVPLLQFNCTESPSVNPILKPCLKIIFKHVEKSCRSGITRRKCLTKTDISFLLDACLVEVDITIVDRVNALLNPQPICISKASKNLYAENNTWIEPLVQTDSRLDLKVTSPQLTLKLRFPVPDFRPSHDMQKNPWWKRNVRPDYLTLKLTDSSVSSSWYSNQLYQQYIVECKEVDIQYTEFEMNSSIPIAKAGVSDKCGNSLPDDFYLVRLILKIYPILKPEVELEQMQDTCFDSMTQSVYGELGNQTGNHSPFSSKRTVHESDTPHNKPHQEKEIEELITPGDKQEMANFIDKTSQLVRIGIDLNLPCVSLQLVSKHIYELIYNRINNDLLLWEPCAPKPKPQNFENINVDKFCYFTNIQHERYSMCRSGVQYESESESDDEADINSNAFFSVCESRLRQNRPVNFIVNESKAQSYFGLNLHIGQGLITLRTPVRDTCLNVIPGQHGEFVFSVEDINVFIVSGYKGDNNLGYICVQAHDVQLHYCEMISTLSQNPPLKEVGSAVGNHLHTTIYKSEKGVLINSSGRGGDREQVSVAIKIRANHETHHIKTIRVALGINKSTLRHRMYNEPNNWISQLIDFFNVFDYPIPGYQPKDVLTELHLNLWDCAVDYRPLHLPLRSLLTVGTFSMSSNLSAQANTSTLRFIAEDCYLFLSDKAPPRNGIPSSSSVDLKKDYVNVIDIGLFELSLKISDKKSGINPHIDLRASNNIVHIRTCADSGHALMQLITYFASDGDLCSTNENTNFTGSTNSSPRHQIDQELVSVEPQNISNLSKSQHEHVNDLLGEAMQESVCNEEKVMDDAISGANIFFFPDEGKQLGDLGKPPIQVTRELGDISNQSNKGSDTDEDFCFVGEDPGLGLLPKDGLPEIRWLMEDPVRLIDNHFSVPIGKTNLLMAPKHFPTPVMRYTLREMTIVWHMYGGNDFKIVDPSKKKVVGFSDIHTHGSVGFTNKDRGIVSFNEGTRKKQESDWKFSGGASRDQNILMELQLNKVRFQHEIYPEASVHSSRQVLLISELEIRDRLATSAINKFLYQYTSQIRPKQSHANMIVIKAVHLRSDPTLKTEECCLKISLLPLRFNIDQDSLLFLIDFFSELSNAKSKPEGSSTTQSKHSTPTHQPPVMTVNVENENEIAEKAQKIVDENLLILLEENKRSEDDKQPKKIASSSEVGLPIYFRSVVFSPEVLIKIDYHGKRVDFTHGPLQGLIMGLGQLDCSELKLKRISNRHGILGVDKLLSYCLFEWLNDIKKNQLPSLLGGVGPMHSLVQLFQGIRDLFWLPIEQYQKDGRIVRGLQRGANSFTTSTAMAALELTSRIIHLIQMTAETAYDMVSPGPSVKRRSKAKGHKKRYSQPQDIREGVANAYMVVKEGIGETADNIVRVAHQEHEQKGYSGAVGGVLRQIPPTFVKPIIIASEATNNVLGGMKSQLVPDARREANQKWRNENDC</sequence>
<dbReference type="PANTHER" id="PTHR13190">
    <property type="entry name" value="AUTOPHAGY-RELATED 2, ISOFORM A"/>
    <property type="match status" value="1"/>
</dbReference>
<dbReference type="GO" id="GO:0032266">
    <property type="term" value="F:phosphatidylinositol-3-phosphate binding"/>
    <property type="evidence" value="ECO:0007669"/>
    <property type="project" value="TreeGrafter"/>
</dbReference>
<feature type="compositionally biased region" description="Polar residues" evidence="12">
    <location>
        <begin position="437"/>
        <end position="458"/>
    </location>
</feature>
<dbReference type="Proteomes" id="UP000192223">
    <property type="component" value="Unplaced"/>
</dbReference>
<dbReference type="GO" id="GO:0061709">
    <property type="term" value="P:reticulophagy"/>
    <property type="evidence" value="ECO:0007669"/>
    <property type="project" value="TreeGrafter"/>
</dbReference>
<evidence type="ECO:0000256" key="8">
    <source>
        <dbReference type="ARBA" id="ARBA00023055"/>
    </source>
</evidence>
<comment type="similarity">
    <text evidence="3">Belongs to the ATG2 family.</text>
</comment>
<keyword evidence="13" id="KW-1185">Reference proteome</keyword>
<dbReference type="FunCoup" id="A0A7F5R7H4">
    <property type="interactions" value="853"/>
</dbReference>
<dbReference type="InterPro" id="IPR026849">
    <property type="entry name" value="ATG2"/>
</dbReference>
<gene>
    <name evidence="14" type="primary">LOC108741962</name>
</gene>
<feature type="region of interest" description="Disordered" evidence="12">
    <location>
        <begin position="437"/>
        <end position="465"/>
    </location>
</feature>
<name>A0A7F5R7H4_AGRPL</name>
<feature type="compositionally biased region" description="Basic residues" evidence="12">
    <location>
        <begin position="1931"/>
        <end position="1944"/>
    </location>
</feature>
<evidence type="ECO:0000256" key="12">
    <source>
        <dbReference type="SAM" id="MobiDB-lite"/>
    </source>
</evidence>
<dbReference type="GeneID" id="108741962"/>
<keyword evidence="9" id="KW-0472">Membrane</keyword>
<dbReference type="KEGG" id="apln:108741962"/>
<evidence type="ECO:0000256" key="2">
    <source>
        <dbReference type="ARBA" id="ARBA00004623"/>
    </source>
</evidence>
<feature type="region of interest" description="Disordered" evidence="12">
    <location>
        <begin position="1925"/>
        <end position="1946"/>
    </location>
</feature>
<evidence type="ECO:0000256" key="3">
    <source>
        <dbReference type="ARBA" id="ARBA00009714"/>
    </source>
</evidence>
<dbReference type="GO" id="GO:0000422">
    <property type="term" value="P:autophagy of mitochondrion"/>
    <property type="evidence" value="ECO:0007669"/>
    <property type="project" value="TreeGrafter"/>
</dbReference>
<dbReference type="Pfam" id="PF13329">
    <property type="entry name" value="ATG2_CAD"/>
    <property type="match status" value="2"/>
</dbReference>
<comment type="catalytic activity">
    <reaction evidence="11">
        <text>a 1,2-diacyl-sn-glycero-3-phosphoethanolamine(in) = a 1,2-diacyl-sn-glycero-3-phosphoethanolamine(out)</text>
        <dbReference type="Rhea" id="RHEA:38895"/>
        <dbReference type="ChEBI" id="CHEBI:64612"/>
    </reaction>
</comment>
<evidence type="ECO:0000256" key="10">
    <source>
        <dbReference type="ARBA" id="ARBA00024479"/>
    </source>
</evidence>
<feature type="region of interest" description="Disordered" evidence="12">
    <location>
        <begin position="1694"/>
        <end position="1717"/>
    </location>
</feature>
<accession>A0A7F5R7H4</accession>
<keyword evidence="7" id="KW-0072">Autophagy</keyword>